<keyword evidence="2 3" id="KW-0812">Transmembrane</keyword>
<feature type="transmembrane region" description="Helical" evidence="2">
    <location>
        <begin position="351"/>
        <end position="370"/>
    </location>
</feature>
<proteinExistence type="predicted"/>
<feature type="transmembrane region" description="Helical" evidence="2">
    <location>
        <begin position="556"/>
        <end position="583"/>
    </location>
</feature>
<feature type="region of interest" description="Disordered" evidence="1">
    <location>
        <begin position="616"/>
        <end position="687"/>
    </location>
</feature>
<dbReference type="GeneID" id="22910693"/>
<dbReference type="RefSeq" id="XP_011128829.1">
    <property type="nucleotide sequence ID" value="XM_011130527.1"/>
</dbReference>
<accession>A0A023BCQ9</accession>
<feature type="transmembrane region" description="Helical" evidence="2">
    <location>
        <begin position="408"/>
        <end position="430"/>
    </location>
</feature>
<evidence type="ECO:0000313" key="4">
    <source>
        <dbReference type="Proteomes" id="UP000019763"/>
    </source>
</evidence>
<feature type="region of interest" description="Disordered" evidence="1">
    <location>
        <begin position="267"/>
        <end position="308"/>
    </location>
</feature>
<sequence length="687" mass="77126">MCNKRRLVVWLSVLLILLVYLGYNVLEPFRSRVQVVLPELARDIESNVAALKSVGKWSWLSADSEVNYSHYYGDSGGRITRVIALLSKTLWRSDNIREELIISCLEYVFACSRLFSAGVKLVVCSTKLFLRCCIYLSPWLISYTRQGCIAFYEIDTQNKIKILSAVATLGIVGYVKKKRYVSRSLDAISMAHYKTSKFLTFTGPYVLILLTAYLPAKLSFRNTSAFTYILVTTLVVFMIVLSLKASSEFSRLESKYQALKKSRYSAYLSSSAPPGTGCRNQDSERLQTDRLQSSERIQSGRRSAQTTNEKFEMATSPRIMDRLRLLVTPRYVEDPIQADEAAKMFETRYKLSNQVTICLSSWIGLAYYHLATLLPQYILEKFGVRRYNLWSFIIRRGNIADSIVSSPFLYGAANCLDEIVVITLAVAVLVRDTAFARHVRDFSAHAFDVTATKITGFSIKSNDINRSETTTGTDRDALLESPLTSAVARMLPFGEYLTFAAENWTQMRSIFLHAVPLLFMPLPTFMVKTALVVYGLVLPCTYGLRATLAGNATNCHYWLCYFAILNAVALGCYSAMSVACYVIQSSPRLKLLMLMLLQYGIEQPRLFWAYLATRTSPPASQNPPLISERPETASLSRSSSLDNASAMYTPAAEKAAIRNRRASEDSTIVSNSATSVVSKKKVKMAKR</sequence>
<evidence type="ECO:0000256" key="2">
    <source>
        <dbReference type="SAM" id="Phobius"/>
    </source>
</evidence>
<protein>
    <submittedName>
        <fullName evidence="3">Transmembrane protein</fullName>
    </submittedName>
</protein>
<feature type="transmembrane region" description="Helical" evidence="2">
    <location>
        <begin position="510"/>
        <end position="536"/>
    </location>
</feature>
<dbReference type="AlphaFoldDB" id="A0A023BCQ9"/>
<keyword evidence="2" id="KW-0472">Membrane</keyword>
<evidence type="ECO:0000256" key="1">
    <source>
        <dbReference type="SAM" id="MobiDB-lite"/>
    </source>
</evidence>
<dbReference type="Proteomes" id="UP000019763">
    <property type="component" value="Unassembled WGS sequence"/>
</dbReference>
<feature type="compositionally biased region" description="Polar residues" evidence="1">
    <location>
        <begin position="289"/>
        <end position="308"/>
    </location>
</feature>
<dbReference type="EMBL" id="AFNH02000087">
    <property type="protein sequence ID" value="EZG85433.1"/>
    <property type="molecule type" value="Genomic_DNA"/>
</dbReference>
<feature type="transmembrane region" description="Helical" evidence="2">
    <location>
        <begin position="7"/>
        <end position="26"/>
    </location>
</feature>
<feature type="compositionally biased region" description="Low complexity" evidence="1">
    <location>
        <begin position="633"/>
        <end position="646"/>
    </location>
</feature>
<comment type="caution">
    <text evidence="3">The sequence shown here is derived from an EMBL/GenBank/DDBJ whole genome shotgun (WGS) entry which is preliminary data.</text>
</comment>
<feature type="transmembrane region" description="Helical" evidence="2">
    <location>
        <begin position="226"/>
        <end position="245"/>
    </location>
</feature>
<name>A0A023BCQ9_GRENI</name>
<organism evidence="3 4">
    <name type="scientific">Gregarina niphandrodes</name>
    <name type="common">Septate eugregarine</name>
    <dbReference type="NCBI Taxonomy" id="110365"/>
    <lineage>
        <taxon>Eukaryota</taxon>
        <taxon>Sar</taxon>
        <taxon>Alveolata</taxon>
        <taxon>Apicomplexa</taxon>
        <taxon>Conoidasida</taxon>
        <taxon>Gregarinasina</taxon>
        <taxon>Eugregarinorida</taxon>
        <taxon>Gregarinidae</taxon>
        <taxon>Gregarina</taxon>
    </lineage>
</organism>
<keyword evidence="4" id="KW-1185">Reference proteome</keyword>
<dbReference type="VEuPathDB" id="CryptoDB:GNI_011780"/>
<evidence type="ECO:0000313" key="3">
    <source>
        <dbReference type="EMBL" id="EZG85433.1"/>
    </source>
</evidence>
<feature type="compositionally biased region" description="Basic residues" evidence="1">
    <location>
        <begin position="678"/>
        <end position="687"/>
    </location>
</feature>
<gene>
    <name evidence="3" type="ORF">GNI_011780</name>
</gene>
<keyword evidence="2" id="KW-1133">Transmembrane helix</keyword>
<reference evidence="3" key="1">
    <citation type="submission" date="2013-12" db="EMBL/GenBank/DDBJ databases">
        <authorList>
            <person name="Omoto C.K."/>
            <person name="Sibley D."/>
            <person name="Venepally P."/>
            <person name="Hadjithomas M."/>
            <person name="Karamycheva S."/>
            <person name="Brunk B."/>
            <person name="Roos D."/>
            <person name="Caler E."/>
            <person name="Lorenzi H."/>
        </authorList>
    </citation>
    <scope>NUCLEOTIDE SEQUENCE</scope>
</reference>